<comment type="similarity">
    <text evidence="2">Belongs to the 'phage' integrase family.</text>
</comment>
<evidence type="ECO:0000256" key="5">
    <source>
        <dbReference type="ARBA" id="ARBA00023172"/>
    </source>
</evidence>
<evidence type="ECO:0000313" key="9">
    <source>
        <dbReference type="EMBL" id="MBP1920760.1"/>
    </source>
</evidence>
<keyword evidence="4 6" id="KW-0238">DNA-binding</keyword>
<organism evidence="9 10">
    <name type="scientific">Youngiibacter multivorans</name>
    <dbReference type="NCBI Taxonomy" id="937251"/>
    <lineage>
        <taxon>Bacteria</taxon>
        <taxon>Bacillati</taxon>
        <taxon>Bacillota</taxon>
        <taxon>Clostridia</taxon>
        <taxon>Eubacteriales</taxon>
        <taxon>Clostridiaceae</taxon>
        <taxon>Youngiibacter</taxon>
    </lineage>
</organism>
<evidence type="ECO:0000256" key="6">
    <source>
        <dbReference type="PROSITE-ProRule" id="PRU01248"/>
    </source>
</evidence>
<evidence type="ECO:0000256" key="1">
    <source>
        <dbReference type="ARBA" id="ARBA00003283"/>
    </source>
</evidence>
<accession>A0ABS4G873</accession>
<feature type="domain" description="Tyr recombinase" evidence="7">
    <location>
        <begin position="105"/>
        <end position="285"/>
    </location>
</feature>
<comment type="caution">
    <text evidence="9">The sequence shown here is derived from an EMBL/GenBank/DDBJ whole genome shotgun (WGS) entry which is preliminary data.</text>
</comment>
<feature type="domain" description="Core-binding (CB)" evidence="8">
    <location>
        <begin position="1"/>
        <end position="84"/>
    </location>
</feature>
<proteinExistence type="inferred from homology"/>
<reference evidence="9 10" key="1">
    <citation type="submission" date="2021-03" db="EMBL/GenBank/DDBJ databases">
        <title>Genomic Encyclopedia of Type Strains, Phase IV (KMG-IV): sequencing the most valuable type-strain genomes for metagenomic binning, comparative biology and taxonomic classification.</title>
        <authorList>
            <person name="Goeker M."/>
        </authorList>
    </citation>
    <scope>NUCLEOTIDE SEQUENCE [LARGE SCALE GENOMIC DNA]</scope>
    <source>
        <strain evidence="9 10">DSM 6139</strain>
    </source>
</reference>
<evidence type="ECO:0000259" key="7">
    <source>
        <dbReference type="PROSITE" id="PS51898"/>
    </source>
</evidence>
<dbReference type="Pfam" id="PF02899">
    <property type="entry name" value="Phage_int_SAM_1"/>
    <property type="match status" value="1"/>
</dbReference>
<dbReference type="SUPFAM" id="SSF56349">
    <property type="entry name" value="DNA breaking-rejoining enzymes"/>
    <property type="match status" value="1"/>
</dbReference>
<dbReference type="InterPro" id="IPR044068">
    <property type="entry name" value="CB"/>
</dbReference>
<gene>
    <name evidence="9" type="ORF">J2Z34_003275</name>
</gene>
<dbReference type="PANTHER" id="PTHR30349">
    <property type="entry name" value="PHAGE INTEGRASE-RELATED"/>
    <property type="match status" value="1"/>
</dbReference>
<dbReference type="InterPro" id="IPR013762">
    <property type="entry name" value="Integrase-like_cat_sf"/>
</dbReference>
<dbReference type="InterPro" id="IPR002104">
    <property type="entry name" value="Integrase_catalytic"/>
</dbReference>
<name>A0ABS4G873_9CLOT</name>
<comment type="function">
    <text evidence="1">Site-specific tyrosine recombinase, which acts by catalyzing the cutting and rejoining of the recombining DNA molecules.</text>
</comment>
<keyword evidence="10" id="KW-1185">Reference proteome</keyword>
<keyword evidence="5" id="KW-0233">DNA recombination</keyword>
<dbReference type="RefSeq" id="WP_209460921.1">
    <property type="nucleotide sequence ID" value="NZ_JAGGKC010000039.1"/>
</dbReference>
<dbReference type="InterPro" id="IPR004107">
    <property type="entry name" value="Integrase_SAM-like_N"/>
</dbReference>
<dbReference type="InterPro" id="IPR010998">
    <property type="entry name" value="Integrase_recombinase_N"/>
</dbReference>
<sequence>MTDPFVGEFLEELKSKGKAVNTLDAYGRDLKHLTDFLVEEGIDLEEFNEIEVSNFINHLLDLGMSRTTISRHLVSIRNFYKFLRRKNKVLEAPILYFELPEIKRALPVSLTIEQVEELLAMPDTSTAKGKRDRAILEILYGAGLKASELIELNYRDVDLSRGYVSIKGRKNKERHIPIGSYSVDTLKEYLSTRENIVGASILFPSMRGDRMTRQGLWKIIKDYADEAGIDENININTLRHSYAVHMLSGGADLTTLSLLLGHNDIKATSIYLKLVKNRKFKDVYEEAHPRA</sequence>
<protein>
    <submittedName>
        <fullName evidence="9">Integrase/recombinase XerD</fullName>
    </submittedName>
</protein>
<evidence type="ECO:0000313" key="10">
    <source>
        <dbReference type="Proteomes" id="UP001519271"/>
    </source>
</evidence>
<dbReference type="PANTHER" id="PTHR30349:SF81">
    <property type="entry name" value="TYROSINE RECOMBINASE XERC"/>
    <property type="match status" value="1"/>
</dbReference>
<dbReference type="PROSITE" id="PS51898">
    <property type="entry name" value="TYR_RECOMBINASE"/>
    <property type="match status" value="1"/>
</dbReference>
<dbReference type="PROSITE" id="PS51900">
    <property type="entry name" value="CB"/>
    <property type="match status" value="1"/>
</dbReference>
<dbReference type="InterPro" id="IPR050090">
    <property type="entry name" value="Tyrosine_recombinase_XerCD"/>
</dbReference>
<dbReference type="EMBL" id="JAGGKC010000039">
    <property type="protein sequence ID" value="MBP1920760.1"/>
    <property type="molecule type" value="Genomic_DNA"/>
</dbReference>
<dbReference type="InterPro" id="IPR011010">
    <property type="entry name" value="DNA_brk_join_enz"/>
</dbReference>
<evidence type="ECO:0000256" key="2">
    <source>
        <dbReference type="ARBA" id="ARBA00008857"/>
    </source>
</evidence>
<evidence type="ECO:0000259" key="8">
    <source>
        <dbReference type="PROSITE" id="PS51900"/>
    </source>
</evidence>
<evidence type="ECO:0000256" key="4">
    <source>
        <dbReference type="ARBA" id="ARBA00023125"/>
    </source>
</evidence>
<evidence type="ECO:0000256" key="3">
    <source>
        <dbReference type="ARBA" id="ARBA00022908"/>
    </source>
</evidence>
<dbReference type="Gene3D" id="1.10.443.10">
    <property type="entry name" value="Intergrase catalytic core"/>
    <property type="match status" value="1"/>
</dbReference>
<dbReference type="Gene3D" id="1.10.150.130">
    <property type="match status" value="1"/>
</dbReference>
<dbReference type="Proteomes" id="UP001519271">
    <property type="component" value="Unassembled WGS sequence"/>
</dbReference>
<dbReference type="Pfam" id="PF00589">
    <property type="entry name" value="Phage_integrase"/>
    <property type="match status" value="1"/>
</dbReference>
<keyword evidence="3" id="KW-0229">DNA integration</keyword>